<sequence length="532" mass="57080">MMTVGESGSNMVDANMKINAALQQQEEQQLDLMKVNYGLNNGLPVEAGENKAEHEDLETKIGSTEMKDGEKLTMVRILSVSHNRRALLSAVPTLTLGIMGGAVLPVSWAFSVTGVVCGIVIMVLVAAANAYTSDMLLRQAHHTGSTDYESLALVTGGRWWKLTTEISIVVLLVGTIVGGIAQVGEAAAIGLTSIWPNTPAVFTSGSGRLLMAIATVFIIAPLCLVRRLRQLEYAGMVGTAIVLWLMGAVVIDCSKHNFPALRSHDLATVGFSSIGNVTQAISIFGFAFYIQPIMMPLLLEMPKGKVGVKLISWSTRIVVLVNAFIIYGAVGFFGAAYYGSNTEQNILVNQWLGGGVAQGILNLLMAVYLAIANPTIEFPTRHTIDGWISTSLIKNRLVRHLGETGTILGFSLMVALIWPSSSGNVLVVTGATGVCMVSYIIPVVNHFLLFFSKAKCQKGTANTTTTTTEEVTLEEGVGSGVLQQQPNVPMSYRNARKPGILWLVLEYLEEICLPLLVLVLGFFCSVAALTTL</sequence>
<evidence type="ECO:0000256" key="6">
    <source>
        <dbReference type="SAM" id="Phobius"/>
    </source>
</evidence>
<protein>
    <recommendedName>
        <fullName evidence="7">Amino acid transporter transmembrane domain-containing protein</fullName>
    </recommendedName>
</protein>
<feature type="transmembrane region" description="Helical" evidence="6">
    <location>
        <begin position="351"/>
        <end position="371"/>
    </location>
</feature>
<evidence type="ECO:0000256" key="2">
    <source>
        <dbReference type="ARBA" id="ARBA00022692"/>
    </source>
</evidence>
<evidence type="ECO:0000313" key="9">
    <source>
        <dbReference type="Proteomes" id="UP001497444"/>
    </source>
</evidence>
<feature type="transmembrane region" description="Helical" evidence="6">
    <location>
        <begin position="231"/>
        <end position="251"/>
    </location>
</feature>
<feature type="domain" description="Amino acid transporter transmembrane" evidence="7">
    <location>
        <begin position="88"/>
        <end position="461"/>
    </location>
</feature>
<feature type="transmembrane region" description="Helical" evidence="6">
    <location>
        <begin position="401"/>
        <end position="419"/>
    </location>
</feature>
<dbReference type="Pfam" id="PF01490">
    <property type="entry name" value="Aa_trans"/>
    <property type="match status" value="1"/>
</dbReference>
<name>A0ABP0WFK7_9BRYO</name>
<evidence type="ECO:0000256" key="4">
    <source>
        <dbReference type="ARBA" id="ARBA00022989"/>
    </source>
</evidence>
<proteinExistence type="predicted"/>
<evidence type="ECO:0000256" key="1">
    <source>
        <dbReference type="ARBA" id="ARBA00004141"/>
    </source>
</evidence>
<comment type="subcellular location">
    <subcellularLocation>
        <location evidence="1">Membrane</location>
        <topology evidence="1">Multi-pass membrane protein</topology>
    </subcellularLocation>
</comment>
<keyword evidence="5 6" id="KW-0472">Membrane</keyword>
<feature type="transmembrane region" description="Helical" evidence="6">
    <location>
        <begin position="500"/>
        <end position="529"/>
    </location>
</feature>
<feature type="transmembrane region" description="Helical" evidence="6">
    <location>
        <begin position="168"/>
        <end position="195"/>
    </location>
</feature>
<reference evidence="8" key="1">
    <citation type="submission" date="2024-02" db="EMBL/GenBank/DDBJ databases">
        <authorList>
            <consortium name="ELIXIR-Norway"/>
            <consortium name="Elixir Norway"/>
        </authorList>
    </citation>
    <scope>NUCLEOTIDE SEQUENCE</scope>
</reference>
<feature type="transmembrane region" description="Helical" evidence="6">
    <location>
        <begin position="86"/>
        <end position="104"/>
    </location>
</feature>
<evidence type="ECO:0000256" key="3">
    <source>
        <dbReference type="ARBA" id="ARBA00022970"/>
    </source>
</evidence>
<feature type="transmembrane region" description="Helical" evidence="6">
    <location>
        <begin position="319"/>
        <end position="339"/>
    </location>
</feature>
<evidence type="ECO:0000256" key="5">
    <source>
        <dbReference type="ARBA" id="ARBA00023136"/>
    </source>
</evidence>
<dbReference type="PANTHER" id="PTHR22950:SF702">
    <property type="entry name" value="AMINO ACID TRANSPORTER PROTEIN"/>
    <property type="match status" value="1"/>
</dbReference>
<gene>
    <name evidence="8" type="ORF">CSSPJE1EN1_LOCUS9730</name>
</gene>
<evidence type="ECO:0000259" key="7">
    <source>
        <dbReference type="Pfam" id="PF01490"/>
    </source>
</evidence>
<dbReference type="PANTHER" id="PTHR22950">
    <property type="entry name" value="AMINO ACID TRANSPORTER"/>
    <property type="match status" value="1"/>
</dbReference>
<keyword evidence="9" id="KW-1185">Reference proteome</keyword>
<accession>A0ABP0WFK7</accession>
<feature type="transmembrane region" description="Helical" evidence="6">
    <location>
        <begin position="110"/>
        <end position="131"/>
    </location>
</feature>
<organism evidence="8 9">
    <name type="scientific">Sphagnum jensenii</name>
    <dbReference type="NCBI Taxonomy" id="128206"/>
    <lineage>
        <taxon>Eukaryota</taxon>
        <taxon>Viridiplantae</taxon>
        <taxon>Streptophyta</taxon>
        <taxon>Embryophyta</taxon>
        <taxon>Bryophyta</taxon>
        <taxon>Sphagnophytina</taxon>
        <taxon>Sphagnopsida</taxon>
        <taxon>Sphagnales</taxon>
        <taxon>Sphagnaceae</taxon>
        <taxon>Sphagnum</taxon>
    </lineage>
</organism>
<keyword evidence="3" id="KW-0813">Transport</keyword>
<dbReference type="InterPro" id="IPR013057">
    <property type="entry name" value="AA_transpt_TM"/>
</dbReference>
<dbReference type="Proteomes" id="UP001497444">
    <property type="component" value="Chromosome 16"/>
</dbReference>
<evidence type="ECO:0000313" key="8">
    <source>
        <dbReference type="EMBL" id="CAK9264252.1"/>
    </source>
</evidence>
<dbReference type="EMBL" id="OZ020111">
    <property type="protein sequence ID" value="CAK9264252.1"/>
    <property type="molecule type" value="Genomic_DNA"/>
</dbReference>
<feature type="transmembrane region" description="Helical" evidence="6">
    <location>
        <begin position="425"/>
        <end position="451"/>
    </location>
</feature>
<feature type="transmembrane region" description="Helical" evidence="6">
    <location>
        <begin position="207"/>
        <end position="224"/>
    </location>
</feature>
<keyword evidence="3" id="KW-0029">Amino-acid transport</keyword>
<keyword evidence="2 6" id="KW-0812">Transmembrane</keyword>
<keyword evidence="4 6" id="KW-1133">Transmembrane helix</keyword>